<organism evidence="3 4">
    <name type="scientific">Suillus plorans</name>
    <dbReference type="NCBI Taxonomy" id="116603"/>
    <lineage>
        <taxon>Eukaryota</taxon>
        <taxon>Fungi</taxon>
        <taxon>Dikarya</taxon>
        <taxon>Basidiomycota</taxon>
        <taxon>Agaricomycotina</taxon>
        <taxon>Agaricomycetes</taxon>
        <taxon>Agaricomycetidae</taxon>
        <taxon>Boletales</taxon>
        <taxon>Suillineae</taxon>
        <taxon>Suillaceae</taxon>
        <taxon>Suillus</taxon>
    </lineage>
</organism>
<proteinExistence type="predicted"/>
<dbReference type="Pfam" id="PF19050">
    <property type="entry name" value="PhoD_2"/>
    <property type="match status" value="3"/>
</dbReference>
<dbReference type="Proteomes" id="UP000719766">
    <property type="component" value="Unassembled WGS sequence"/>
</dbReference>
<feature type="region of interest" description="Disordered" evidence="1">
    <location>
        <begin position="1"/>
        <end position="69"/>
    </location>
</feature>
<accession>A0A9P7DUL2</accession>
<evidence type="ECO:0000313" key="4">
    <source>
        <dbReference type="Proteomes" id="UP000719766"/>
    </source>
</evidence>
<protein>
    <recommendedName>
        <fullName evidence="2">PhoD-like phosphatase domain-containing protein</fullName>
    </recommendedName>
</protein>
<evidence type="ECO:0000256" key="1">
    <source>
        <dbReference type="SAM" id="MobiDB-lite"/>
    </source>
</evidence>
<dbReference type="RefSeq" id="XP_041165927.1">
    <property type="nucleotide sequence ID" value="XM_041305692.1"/>
</dbReference>
<dbReference type="PANTHER" id="PTHR46689:SF1">
    <property type="entry name" value="PHOD-LIKE PHOSPHATASE DOMAIN-CONTAINING PROTEIN"/>
    <property type="match status" value="1"/>
</dbReference>
<feature type="compositionally biased region" description="Basic and acidic residues" evidence="1">
    <location>
        <begin position="17"/>
        <end position="27"/>
    </location>
</feature>
<feature type="domain" description="PhoD-like phosphatase" evidence="2">
    <location>
        <begin position="267"/>
        <end position="396"/>
    </location>
</feature>
<dbReference type="PANTHER" id="PTHR46689">
    <property type="entry name" value="MEMBRANE PROTEIN, PUTATIVE-RELATED"/>
    <property type="match status" value="1"/>
</dbReference>
<gene>
    <name evidence="3" type="ORF">HD556DRAFT_1437342</name>
</gene>
<dbReference type="GeneID" id="64599456"/>
<feature type="domain" description="PhoD-like phosphatase" evidence="2">
    <location>
        <begin position="439"/>
        <end position="572"/>
    </location>
</feature>
<name>A0A9P7DUL2_9AGAM</name>
<dbReference type="OrthoDB" id="2419400at2759"/>
<feature type="domain" description="PhoD-like phosphatase" evidence="2">
    <location>
        <begin position="584"/>
        <end position="764"/>
    </location>
</feature>
<sequence>MDTVGWRAQRRARKEAHHFSEIQRGPDGRYLPVEEIDPLPDASGRAHAGSFGIPRSSSPTPGALPVPPKYFTDKPVQNASASHSIEQLASGSSGVSLAYMPAVERSRAQRLPRMEPHLQLMVGPLLRYDTVDENGLWRGAALIVTADSGSFYEPFPVLTYQWDPEEIARPSPSMQGSYDLGPHPADPHATAMAGPSAQLPDMNEAYFGDYKGKGNTRDDQTQHVTGQEIYVYSGNGGTFTFWRFPIQIQLGINEICIKYRINGGMQLAFFVPAHHQNMRWAAHSCNGFSAGVNPDDFRGPGFKSGYDPMWIDLLQKHVERPFHVLVGGGDQLYCDRLTREPEIQEWILAKPSTKKNFPLTGEIVSCVDRFFFNHYCSSFRMGAFARANSSIPMLNMCGKICEFDINDNILMWHLQMTTIWCVLLRSISLSLINLARFKIDGFGSYPEELQHSPVFKHIGVRGYFFYLLFQCFINPLHDHLDDRAGKHMFKSLILGAQGPYVGLPSHSFLSYLGPDVHILMLDCRAERKRNQVCSEFEYQKAFERIRYLPSDVKHLVVQLGIPIAYPRMVFLEAALDSKLNPLIALGRSGTAAFSSFVNKFNADAELLDDLNDHWTAKCHKKERNWFIQQMQGIARMKSLRISFLSGDVHCAAVGVLKTLVRSNGGKNNRTIDVPPETDYRYMINVVTSAIVNTPPPNGVIAMVSTLATKTHRTLHHAETDEAMLPIFTKEPNGNHRLQNKYIMGRRNWCAVSCDPETQELEFDIRVEMEKGVGVSFGYPVRSPPPKWFPGT</sequence>
<dbReference type="EMBL" id="JABBWE010000004">
    <property type="protein sequence ID" value="KAG1803581.1"/>
    <property type="molecule type" value="Genomic_DNA"/>
</dbReference>
<dbReference type="InterPro" id="IPR038607">
    <property type="entry name" value="PhoD-like_sf"/>
</dbReference>
<dbReference type="AlphaFoldDB" id="A0A9P7DUL2"/>
<evidence type="ECO:0000259" key="2">
    <source>
        <dbReference type="Pfam" id="PF19050"/>
    </source>
</evidence>
<dbReference type="Gene3D" id="3.60.21.70">
    <property type="entry name" value="PhoD-like phosphatase"/>
    <property type="match status" value="1"/>
</dbReference>
<reference evidence="3" key="1">
    <citation type="journal article" date="2020" name="New Phytol.">
        <title>Comparative genomics reveals dynamic genome evolution in host specialist ectomycorrhizal fungi.</title>
        <authorList>
            <person name="Lofgren L.A."/>
            <person name="Nguyen N.H."/>
            <person name="Vilgalys R."/>
            <person name="Ruytinx J."/>
            <person name="Liao H.L."/>
            <person name="Branco S."/>
            <person name="Kuo A."/>
            <person name="LaButti K."/>
            <person name="Lipzen A."/>
            <person name="Andreopoulos W."/>
            <person name="Pangilinan J."/>
            <person name="Riley R."/>
            <person name="Hundley H."/>
            <person name="Na H."/>
            <person name="Barry K."/>
            <person name="Grigoriev I.V."/>
            <person name="Stajich J.E."/>
            <person name="Kennedy P.G."/>
        </authorList>
    </citation>
    <scope>NUCLEOTIDE SEQUENCE</scope>
    <source>
        <strain evidence="3">S12</strain>
    </source>
</reference>
<dbReference type="InterPro" id="IPR043904">
    <property type="entry name" value="PhoD_2-like"/>
</dbReference>
<evidence type="ECO:0000313" key="3">
    <source>
        <dbReference type="EMBL" id="KAG1803581.1"/>
    </source>
</evidence>
<comment type="caution">
    <text evidence="3">The sequence shown here is derived from an EMBL/GenBank/DDBJ whole genome shotgun (WGS) entry which is preliminary data.</text>
</comment>
<keyword evidence="4" id="KW-1185">Reference proteome</keyword>
<dbReference type="GO" id="GO:0016020">
    <property type="term" value="C:membrane"/>
    <property type="evidence" value="ECO:0007669"/>
    <property type="project" value="TreeGrafter"/>
</dbReference>